<evidence type="ECO:0000256" key="6">
    <source>
        <dbReference type="ARBA" id="ARBA00022691"/>
    </source>
</evidence>
<dbReference type="GO" id="GO:0030422">
    <property type="term" value="P:siRNA processing"/>
    <property type="evidence" value="ECO:0007669"/>
    <property type="project" value="TreeGrafter"/>
</dbReference>
<evidence type="ECO:0000256" key="9">
    <source>
        <dbReference type="ARBA" id="ARBA00022884"/>
    </source>
</evidence>
<evidence type="ECO:0000256" key="2">
    <source>
        <dbReference type="ARBA" id="ARBA00009026"/>
    </source>
</evidence>
<dbReference type="PANTHER" id="PTHR21404:SF3">
    <property type="entry name" value="SMALL RNA 2'-O-METHYLTRANSFERASE"/>
    <property type="match status" value="1"/>
</dbReference>
<comment type="catalytic activity">
    <reaction evidence="12">
        <text>small RNA 3'-end nucleotide + S-adenosyl-L-methionine = small RNA 3'-end 2'-O-methylnucleotide + S-adenosyl-L-homocysteine + H(+)</text>
        <dbReference type="Rhea" id="RHEA:37887"/>
        <dbReference type="Rhea" id="RHEA-COMP:10415"/>
        <dbReference type="Rhea" id="RHEA-COMP:10416"/>
        <dbReference type="ChEBI" id="CHEBI:15378"/>
        <dbReference type="ChEBI" id="CHEBI:57856"/>
        <dbReference type="ChEBI" id="CHEBI:59789"/>
        <dbReference type="ChEBI" id="CHEBI:74896"/>
        <dbReference type="ChEBI" id="CHEBI:74898"/>
        <dbReference type="EC" id="2.1.1.386"/>
    </reaction>
</comment>
<evidence type="ECO:0000313" key="13">
    <source>
        <dbReference type="EMBL" id="KAJ1372772.1"/>
    </source>
</evidence>
<evidence type="ECO:0000256" key="5">
    <source>
        <dbReference type="ARBA" id="ARBA00022679"/>
    </source>
</evidence>
<keyword evidence="5" id="KW-0808">Transferase</keyword>
<dbReference type="SUPFAM" id="SSF53335">
    <property type="entry name" value="S-adenosyl-L-methionine-dependent methyltransferases"/>
    <property type="match status" value="1"/>
</dbReference>
<sequence length="414" mass="47603">MGSSFGSWDDGWSVHHDIDRILHGYETIYDEIVANPIEVKPKKADFHQFDHDEVVSKPRFFTPPLQHQRNQFVRDTLNLHIEGTGEKIRKLAVLGCGSLSLERFLMTSLGEMGVERVLSVDIDGGELAKGLRLLNVSEHLHEDFICNSHSLPVLLEVYQGDIIEYDERLAGSACVCSTEVVEHIPEIDARRFVRSVLRTIQPDLFIISTPNHEYNEAFGLPPGKFRHDDHKFEFSRQQFRNWLCEIINEFTPFYAYMIKYVGVLKGFAHLGGATQFGIISRMRKHSMVTVHHPNLKVYRKVGEIVLRNSLFILQREKVKQGFILWLQNNRLLKDHLIQSSAGGFWRVDVGEVLQNVELPKQLKNQLDKQTMVDVLRFLCKGQVICGFYNHEFCLNIPHNMTVDRLINVVISDAA</sequence>
<comment type="cofactor">
    <cofactor evidence="1">
        <name>Mg(2+)</name>
        <dbReference type="ChEBI" id="CHEBI:18420"/>
    </cofactor>
</comment>
<evidence type="ECO:0000256" key="12">
    <source>
        <dbReference type="ARBA" id="ARBA00048418"/>
    </source>
</evidence>
<dbReference type="EMBL" id="JAHQIW010007182">
    <property type="protein sequence ID" value="KAJ1372772.1"/>
    <property type="molecule type" value="Genomic_DNA"/>
</dbReference>
<dbReference type="GO" id="GO:0001510">
    <property type="term" value="P:RNA methylation"/>
    <property type="evidence" value="ECO:0007669"/>
    <property type="project" value="InterPro"/>
</dbReference>
<dbReference type="InterPro" id="IPR029063">
    <property type="entry name" value="SAM-dependent_MTases_sf"/>
</dbReference>
<dbReference type="PANTHER" id="PTHR21404">
    <property type="entry name" value="HEN1"/>
    <property type="match status" value="1"/>
</dbReference>
<evidence type="ECO:0000313" key="14">
    <source>
        <dbReference type="Proteomes" id="UP001196413"/>
    </source>
</evidence>
<organism evidence="13 14">
    <name type="scientific">Parelaphostrongylus tenuis</name>
    <name type="common">Meningeal worm</name>
    <dbReference type="NCBI Taxonomy" id="148309"/>
    <lineage>
        <taxon>Eukaryota</taxon>
        <taxon>Metazoa</taxon>
        <taxon>Ecdysozoa</taxon>
        <taxon>Nematoda</taxon>
        <taxon>Chromadorea</taxon>
        <taxon>Rhabditida</taxon>
        <taxon>Rhabditina</taxon>
        <taxon>Rhabditomorpha</taxon>
        <taxon>Strongyloidea</taxon>
        <taxon>Metastrongylidae</taxon>
        <taxon>Parelaphostrongylus</taxon>
    </lineage>
</organism>
<reference evidence="13" key="1">
    <citation type="submission" date="2021-06" db="EMBL/GenBank/DDBJ databases">
        <title>Parelaphostrongylus tenuis whole genome reference sequence.</title>
        <authorList>
            <person name="Garwood T.J."/>
            <person name="Larsen P.A."/>
            <person name="Fountain-Jones N.M."/>
            <person name="Garbe J.R."/>
            <person name="Macchietto M.G."/>
            <person name="Kania S.A."/>
            <person name="Gerhold R.W."/>
            <person name="Richards J.E."/>
            <person name="Wolf T.M."/>
        </authorList>
    </citation>
    <scope>NUCLEOTIDE SEQUENCE</scope>
    <source>
        <strain evidence="13">MNPRO001-30</strain>
        <tissue evidence="13">Meninges</tissue>
    </source>
</reference>
<dbReference type="InterPro" id="IPR026610">
    <property type="entry name" value="Hen1"/>
</dbReference>
<evidence type="ECO:0000256" key="7">
    <source>
        <dbReference type="ARBA" id="ARBA00022723"/>
    </source>
</evidence>
<dbReference type="GO" id="GO:0046872">
    <property type="term" value="F:metal ion binding"/>
    <property type="evidence" value="ECO:0007669"/>
    <property type="project" value="UniProtKB-KW"/>
</dbReference>
<protein>
    <recommendedName>
        <fullName evidence="3">Small RNA 2'-O-methyltransferase</fullName>
        <ecNumber evidence="11">2.1.1.386</ecNumber>
    </recommendedName>
</protein>
<dbReference type="GO" id="GO:0005737">
    <property type="term" value="C:cytoplasm"/>
    <property type="evidence" value="ECO:0007669"/>
    <property type="project" value="TreeGrafter"/>
</dbReference>
<evidence type="ECO:0000256" key="8">
    <source>
        <dbReference type="ARBA" id="ARBA00022842"/>
    </source>
</evidence>
<name>A0AAD5WJM3_PARTN</name>
<dbReference type="GO" id="GO:0034587">
    <property type="term" value="P:piRNA processing"/>
    <property type="evidence" value="ECO:0007669"/>
    <property type="project" value="TreeGrafter"/>
</dbReference>
<dbReference type="AlphaFoldDB" id="A0AAD5WJM3"/>
<dbReference type="EC" id="2.1.1.386" evidence="11"/>
<evidence type="ECO:0000256" key="1">
    <source>
        <dbReference type="ARBA" id="ARBA00001946"/>
    </source>
</evidence>
<evidence type="ECO:0000256" key="3">
    <source>
        <dbReference type="ARBA" id="ARBA00021330"/>
    </source>
</evidence>
<keyword evidence="10" id="KW-0943">RNA-mediated gene silencing</keyword>
<keyword evidence="4" id="KW-0489">Methyltransferase</keyword>
<keyword evidence="8" id="KW-0460">Magnesium</keyword>
<accession>A0AAD5WJM3</accession>
<keyword evidence="6" id="KW-0949">S-adenosyl-L-methionine</keyword>
<comment type="similarity">
    <text evidence="2">Belongs to the methyltransferase superfamily. HEN1 family.</text>
</comment>
<evidence type="ECO:0000256" key="10">
    <source>
        <dbReference type="ARBA" id="ARBA00023158"/>
    </source>
</evidence>
<dbReference type="Proteomes" id="UP001196413">
    <property type="component" value="Unassembled WGS sequence"/>
</dbReference>
<evidence type="ECO:0000256" key="11">
    <source>
        <dbReference type="ARBA" id="ARBA00035025"/>
    </source>
</evidence>
<evidence type="ECO:0000256" key="4">
    <source>
        <dbReference type="ARBA" id="ARBA00022603"/>
    </source>
</evidence>
<dbReference type="GO" id="GO:0003723">
    <property type="term" value="F:RNA binding"/>
    <property type="evidence" value="ECO:0007669"/>
    <property type="project" value="UniProtKB-KW"/>
</dbReference>
<dbReference type="GO" id="GO:0090486">
    <property type="term" value="F:small RNA 2'-O-methyltransferase activity"/>
    <property type="evidence" value="ECO:0007669"/>
    <property type="project" value="UniProtKB-EC"/>
</dbReference>
<keyword evidence="7" id="KW-0479">Metal-binding</keyword>
<proteinExistence type="inferred from homology"/>
<gene>
    <name evidence="13" type="ORF">KIN20_035020</name>
</gene>
<keyword evidence="14" id="KW-1185">Reference proteome</keyword>
<dbReference type="Gene3D" id="3.40.50.150">
    <property type="entry name" value="Vaccinia Virus protein VP39"/>
    <property type="match status" value="1"/>
</dbReference>
<dbReference type="GO" id="GO:0005634">
    <property type="term" value="C:nucleus"/>
    <property type="evidence" value="ECO:0007669"/>
    <property type="project" value="TreeGrafter"/>
</dbReference>
<comment type="caution">
    <text evidence="13">The sequence shown here is derived from an EMBL/GenBank/DDBJ whole genome shotgun (WGS) entry which is preliminary data.</text>
</comment>
<keyword evidence="9" id="KW-0694">RNA-binding</keyword>